<reference evidence="13" key="1">
    <citation type="submission" date="2009-10" db="EMBL/GenBank/DDBJ databases">
        <title>Diversity of trophic interactions inside an arsenic-rich microbial ecosystem.</title>
        <authorList>
            <person name="Bertin P.N."/>
            <person name="Heinrich-Salmeron A."/>
            <person name="Pelletier E."/>
            <person name="Goulhen-Chollet F."/>
            <person name="Arsene-Ploetze F."/>
            <person name="Gallien S."/>
            <person name="Calteau A."/>
            <person name="Vallenet D."/>
            <person name="Casiot C."/>
            <person name="Chane-Woon-Ming B."/>
            <person name="Giloteaux L."/>
            <person name="Barakat M."/>
            <person name="Bonnefoy V."/>
            <person name="Bruneel O."/>
            <person name="Chandler M."/>
            <person name="Cleiss J."/>
            <person name="Duran R."/>
            <person name="Elbaz-Poulichet F."/>
            <person name="Fonknechten N."/>
            <person name="Lauga B."/>
            <person name="Mornico D."/>
            <person name="Ortet P."/>
            <person name="Schaeffer C."/>
            <person name="Siguier P."/>
            <person name="Alexander Thil Smith A."/>
            <person name="Van Dorsselaer A."/>
            <person name="Weissenbach J."/>
            <person name="Medigue C."/>
            <person name="Le Paslier D."/>
        </authorList>
    </citation>
    <scope>NUCLEOTIDE SEQUENCE</scope>
</reference>
<dbReference type="EC" id="2.7.4.6" evidence="3"/>
<sequence>MAIERTLILCKPDAVSRGLAGEIIARIERRGYLIAAMKLMQLDGERARKHYGEHAGKPFFQGLVDFITSGPIVAMAVEGDGAIEGCRQMMGATNPLSAAPGTIRADFAQNIGRNLVHGSDSAGSAERELAIFFEPNEFVSRKHDLERWIRE</sequence>
<comment type="cofactor">
    <cofactor evidence="1">
        <name>Mg(2+)</name>
        <dbReference type="ChEBI" id="CHEBI:18420"/>
    </cofactor>
</comment>
<accession>E6PEP8</accession>
<dbReference type="HAMAP" id="MF_00451">
    <property type="entry name" value="NDP_kinase"/>
    <property type="match status" value="1"/>
</dbReference>
<evidence type="ECO:0000256" key="7">
    <source>
        <dbReference type="ARBA" id="ARBA00022741"/>
    </source>
</evidence>
<evidence type="ECO:0000256" key="4">
    <source>
        <dbReference type="ARBA" id="ARBA00017632"/>
    </source>
</evidence>
<evidence type="ECO:0000256" key="9">
    <source>
        <dbReference type="ARBA" id="ARBA00022840"/>
    </source>
</evidence>
<keyword evidence="10" id="KW-0460">Magnesium</keyword>
<keyword evidence="5 13" id="KW-0808">Transferase</keyword>
<evidence type="ECO:0000256" key="2">
    <source>
        <dbReference type="ARBA" id="ARBA00008142"/>
    </source>
</evidence>
<dbReference type="PRINTS" id="PR01243">
    <property type="entry name" value="NUCDPKINASE"/>
</dbReference>
<keyword evidence="11" id="KW-0546">Nucleotide metabolism</keyword>
<dbReference type="FunFam" id="3.30.70.141:FF:000003">
    <property type="entry name" value="Nucleoside diphosphate kinase"/>
    <property type="match status" value="1"/>
</dbReference>
<keyword evidence="9" id="KW-0067">ATP-binding</keyword>
<dbReference type="Pfam" id="PF00334">
    <property type="entry name" value="NDK"/>
    <property type="match status" value="1"/>
</dbReference>
<keyword evidence="8 13" id="KW-0418">Kinase</keyword>
<comment type="caution">
    <text evidence="13">The sequence shown here is derived from an EMBL/GenBank/DDBJ whole genome shotgun (WGS) entry which is preliminary data.</text>
</comment>
<evidence type="ECO:0000256" key="1">
    <source>
        <dbReference type="ARBA" id="ARBA00001946"/>
    </source>
</evidence>
<comment type="similarity">
    <text evidence="2">Belongs to the NDK family.</text>
</comment>
<keyword evidence="7" id="KW-0547">Nucleotide-binding</keyword>
<evidence type="ECO:0000256" key="3">
    <source>
        <dbReference type="ARBA" id="ARBA00012966"/>
    </source>
</evidence>
<feature type="domain" description="Nucleoside diphosphate kinase-like" evidence="12">
    <location>
        <begin position="3"/>
        <end position="140"/>
    </location>
</feature>
<name>E6PEP8_9ZZZZ</name>
<dbReference type="CDD" id="cd04413">
    <property type="entry name" value="NDPk_I"/>
    <property type="match status" value="1"/>
</dbReference>
<dbReference type="SMART" id="SM00562">
    <property type="entry name" value="NDK"/>
    <property type="match status" value="1"/>
</dbReference>
<dbReference type="Gene3D" id="3.30.70.141">
    <property type="entry name" value="Nucleoside diphosphate kinase-like domain"/>
    <property type="match status" value="1"/>
</dbReference>
<dbReference type="EMBL" id="CABL01000005">
    <property type="protein sequence ID" value="CBH74933.1"/>
    <property type="molecule type" value="Genomic_DNA"/>
</dbReference>
<evidence type="ECO:0000256" key="6">
    <source>
        <dbReference type="ARBA" id="ARBA00022723"/>
    </source>
</evidence>
<dbReference type="GO" id="GO:0006228">
    <property type="term" value="P:UTP biosynthetic process"/>
    <property type="evidence" value="ECO:0007669"/>
    <property type="project" value="InterPro"/>
</dbReference>
<gene>
    <name evidence="13" type="primary">ndk</name>
    <name evidence="13" type="ORF">CARN1_0108</name>
    <name evidence="14" type="ORF">CARN4_1777</name>
</gene>
<dbReference type="PANTHER" id="PTHR11349">
    <property type="entry name" value="NUCLEOSIDE DIPHOSPHATE KINASE"/>
    <property type="match status" value="1"/>
</dbReference>
<proteinExistence type="inferred from homology"/>
<dbReference type="InterPro" id="IPR036850">
    <property type="entry name" value="NDK-like_dom_sf"/>
</dbReference>
<evidence type="ECO:0000256" key="11">
    <source>
        <dbReference type="ARBA" id="ARBA00023080"/>
    </source>
</evidence>
<evidence type="ECO:0000256" key="5">
    <source>
        <dbReference type="ARBA" id="ARBA00022679"/>
    </source>
</evidence>
<evidence type="ECO:0000256" key="8">
    <source>
        <dbReference type="ARBA" id="ARBA00022777"/>
    </source>
</evidence>
<evidence type="ECO:0000256" key="10">
    <source>
        <dbReference type="ARBA" id="ARBA00022842"/>
    </source>
</evidence>
<dbReference type="EMBL" id="CABO01000017">
    <property type="protein sequence ID" value="CBI01343.1"/>
    <property type="molecule type" value="Genomic_DNA"/>
</dbReference>
<dbReference type="GO" id="GO:0006241">
    <property type="term" value="P:CTP biosynthetic process"/>
    <property type="evidence" value="ECO:0007669"/>
    <property type="project" value="InterPro"/>
</dbReference>
<dbReference type="PROSITE" id="PS51374">
    <property type="entry name" value="NDPK_LIKE"/>
    <property type="match status" value="1"/>
</dbReference>
<dbReference type="GO" id="GO:0004550">
    <property type="term" value="F:nucleoside diphosphate kinase activity"/>
    <property type="evidence" value="ECO:0007669"/>
    <property type="project" value="UniProtKB-EC"/>
</dbReference>
<dbReference type="NCBIfam" id="NF001908">
    <property type="entry name" value="PRK00668.1"/>
    <property type="match status" value="1"/>
</dbReference>
<dbReference type="AlphaFoldDB" id="E6PEP8"/>
<dbReference type="GO" id="GO:0005524">
    <property type="term" value="F:ATP binding"/>
    <property type="evidence" value="ECO:0007669"/>
    <property type="project" value="UniProtKB-KW"/>
</dbReference>
<dbReference type="InterPro" id="IPR034907">
    <property type="entry name" value="NDK-like_dom"/>
</dbReference>
<evidence type="ECO:0000259" key="12">
    <source>
        <dbReference type="SMART" id="SM00562"/>
    </source>
</evidence>
<organism evidence="13">
    <name type="scientific">mine drainage metagenome</name>
    <dbReference type="NCBI Taxonomy" id="410659"/>
    <lineage>
        <taxon>unclassified sequences</taxon>
        <taxon>metagenomes</taxon>
        <taxon>ecological metagenomes</taxon>
    </lineage>
</organism>
<protein>
    <recommendedName>
        <fullName evidence="4">Nucleoside diphosphate kinase</fullName>
        <ecNumber evidence="3">2.7.4.6</ecNumber>
    </recommendedName>
</protein>
<dbReference type="SUPFAM" id="SSF54919">
    <property type="entry name" value="Nucleoside diphosphate kinase, NDK"/>
    <property type="match status" value="1"/>
</dbReference>
<evidence type="ECO:0000313" key="13">
    <source>
        <dbReference type="EMBL" id="CBH74933.1"/>
    </source>
</evidence>
<keyword evidence="6" id="KW-0479">Metal-binding</keyword>
<evidence type="ECO:0000313" key="14">
    <source>
        <dbReference type="EMBL" id="CBI01343.1"/>
    </source>
</evidence>
<dbReference type="InterPro" id="IPR001564">
    <property type="entry name" value="Nucleoside_diP_kinase"/>
</dbReference>
<dbReference type="GO" id="GO:0046872">
    <property type="term" value="F:metal ion binding"/>
    <property type="evidence" value="ECO:0007669"/>
    <property type="project" value="UniProtKB-KW"/>
</dbReference>
<dbReference type="GO" id="GO:0006183">
    <property type="term" value="P:GTP biosynthetic process"/>
    <property type="evidence" value="ECO:0007669"/>
    <property type="project" value="InterPro"/>
</dbReference>